<dbReference type="PIRSF" id="PIRSF000124">
    <property type="entry name" value="UDPglc_GDPman_dh"/>
    <property type="match status" value="1"/>
</dbReference>
<feature type="binding site" evidence="9">
    <location>
        <position position="326"/>
    </location>
    <ligand>
        <name>substrate</name>
    </ligand>
</feature>
<feature type="binding site" evidence="10">
    <location>
        <position position="269"/>
    </location>
    <ligand>
        <name>NAD(+)</name>
        <dbReference type="ChEBI" id="CHEBI:57540"/>
    </ligand>
</feature>
<dbReference type="PANTHER" id="PTHR43750:SF3">
    <property type="entry name" value="UDP-GLUCOSE 6-DEHYDROGENASE TUAD"/>
    <property type="match status" value="1"/>
</dbReference>
<dbReference type="InterPro" id="IPR008927">
    <property type="entry name" value="6-PGluconate_DH-like_C_sf"/>
</dbReference>
<dbReference type="PROSITE" id="PS51257">
    <property type="entry name" value="PROKAR_LIPOPROTEIN"/>
    <property type="match status" value="1"/>
</dbReference>
<dbReference type="NCBIfam" id="TIGR03026">
    <property type="entry name" value="NDP-sugDHase"/>
    <property type="match status" value="1"/>
</dbReference>
<protein>
    <recommendedName>
        <fullName evidence="3 7">UDP-glucose 6-dehydrogenase</fullName>
        <ecNumber evidence="3 7">1.1.1.22</ecNumber>
    </recommendedName>
</protein>
<dbReference type="PANTHER" id="PTHR43750">
    <property type="entry name" value="UDP-GLUCOSE 6-DEHYDROGENASE TUAD"/>
    <property type="match status" value="1"/>
</dbReference>
<comment type="caution">
    <text evidence="12">The sequence shown here is derived from an EMBL/GenBank/DDBJ whole genome shotgun (WGS) entry which is preliminary data.</text>
</comment>
<dbReference type="GO" id="GO:0006065">
    <property type="term" value="P:UDP-glucuronate biosynthetic process"/>
    <property type="evidence" value="ECO:0007669"/>
    <property type="project" value="UniProtKB-UniPathway"/>
</dbReference>
<feature type="binding site" evidence="10">
    <location>
        <position position="333"/>
    </location>
    <ligand>
        <name>NAD(+)</name>
        <dbReference type="ChEBI" id="CHEBI:57540"/>
    </ligand>
</feature>
<dbReference type="GO" id="GO:0000271">
    <property type="term" value="P:polysaccharide biosynthetic process"/>
    <property type="evidence" value="ECO:0007669"/>
    <property type="project" value="InterPro"/>
</dbReference>
<evidence type="ECO:0000256" key="10">
    <source>
        <dbReference type="PIRSR" id="PIRSR500134-3"/>
    </source>
</evidence>
<evidence type="ECO:0000256" key="1">
    <source>
        <dbReference type="ARBA" id="ARBA00004701"/>
    </source>
</evidence>
<dbReference type="AlphaFoldDB" id="A0A1G2BNH7"/>
<feature type="binding site" evidence="10">
    <location>
        <position position="35"/>
    </location>
    <ligand>
        <name>NAD(+)</name>
        <dbReference type="ChEBI" id="CHEBI:57540"/>
    </ligand>
</feature>
<dbReference type="SUPFAM" id="SSF52413">
    <property type="entry name" value="UDP-glucose/GDP-mannose dehydrogenase C-terminal domain"/>
    <property type="match status" value="1"/>
</dbReference>
<evidence type="ECO:0000256" key="6">
    <source>
        <dbReference type="ARBA" id="ARBA00047473"/>
    </source>
</evidence>
<dbReference type="PIRSF" id="PIRSF500134">
    <property type="entry name" value="UDPglc_DH_bac"/>
    <property type="match status" value="1"/>
</dbReference>
<gene>
    <name evidence="12" type="ORF">A2677_03560</name>
</gene>
<feature type="binding site" evidence="10">
    <location>
        <position position="121"/>
    </location>
    <ligand>
        <name>NAD(+)</name>
        <dbReference type="ChEBI" id="CHEBI:57540"/>
    </ligand>
</feature>
<comment type="pathway">
    <text evidence="1">Nucleotide-sugar biosynthesis; UDP-alpha-D-glucuronate biosynthesis; UDP-alpha-D-glucuronate from UDP-alpha-D-glucose: step 1/1.</text>
</comment>
<reference evidence="12 13" key="1">
    <citation type="journal article" date="2016" name="Nat. Commun.">
        <title>Thousands of microbial genomes shed light on interconnected biogeochemical processes in an aquifer system.</title>
        <authorList>
            <person name="Anantharaman K."/>
            <person name="Brown C.T."/>
            <person name="Hug L.A."/>
            <person name="Sharon I."/>
            <person name="Castelle C.J."/>
            <person name="Probst A.J."/>
            <person name="Thomas B.C."/>
            <person name="Singh A."/>
            <person name="Wilkins M.J."/>
            <person name="Karaoz U."/>
            <person name="Brodie E.L."/>
            <person name="Williams K.H."/>
            <person name="Hubbard S.S."/>
            <person name="Banfield J.F."/>
        </authorList>
    </citation>
    <scope>NUCLEOTIDE SEQUENCE [LARGE SCALE GENOMIC DNA]</scope>
</reference>
<dbReference type="GO" id="GO:0051287">
    <property type="term" value="F:NAD binding"/>
    <property type="evidence" value="ECO:0007669"/>
    <property type="project" value="InterPro"/>
</dbReference>
<feature type="binding site" evidence="9">
    <location>
        <begin position="255"/>
        <end position="259"/>
    </location>
    <ligand>
        <name>substrate</name>
    </ligand>
</feature>
<feature type="binding site" evidence="9">
    <location>
        <position position="210"/>
    </location>
    <ligand>
        <name>substrate</name>
    </ligand>
</feature>
<evidence type="ECO:0000256" key="5">
    <source>
        <dbReference type="ARBA" id="ARBA00023027"/>
    </source>
</evidence>
<evidence type="ECO:0000256" key="3">
    <source>
        <dbReference type="ARBA" id="ARBA00012954"/>
    </source>
</evidence>
<feature type="active site" description="Nucleophile" evidence="8">
    <location>
        <position position="266"/>
    </location>
</feature>
<feature type="binding site" evidence="10">
    <location>
        <position position="86"/>
    </location>
    <ligand>
        <name>NAD(+)</name>
        <dbReference type="ChEBI" id="CHEBI:57540"/>
    </ligand>
</feature>
<comment type="catalytic activity">
    <reaction evidence="6 7">
        <text>UDP-alpha-D-glucose + 2 NAD(+) + H2O = UDP-alpha-D-glucuronate + 2 NADH + 3 H(+)</text>
        <dbReference type="Rhea" id="RHEA:23596"/>
        <dbReference type="ChEBI" id="CHEBI:15377"/>
        <dbReference type="ChEBI" id="CHEBI:15378"/>
        <dbReference type="ChEBI" id="CHEBI:57540"/>
        <dbReference type="ChEBI" id="CHEBI:57945"/>
        <dbReference type="ChEBI" id="CHEBI:58052"/>
        <dbReference type="ChEBI" id="CHEBI:58885"/>
        <dbReference type="EC" id="1.1.1.22"/>
    </reaction>
</comment>
<dbReference type="InterPro" id="IPR036220">
    <property type="entry name" value="UDP-Glc/GDP-Man_DH_C_sf"/>
</dbReference>
<dbReference type="InterPro" id="IPR014026">
    <property type="entry name" value="UDP-Glc/GDP-Man_DH_dimer"/>
</dbReference>
<feature type="binding site" evidence="10">
    <location>
        <position position="158"/>
    </location>
    <ligand>
        <name>NAD(+)</name>
        <dbReference type="ChEBI" id="CHEBI:57540"/>
    </ligand>
</feature>
<dbReference type="Pfam" id="PF00984">
    <property type="entry name" value="UDPG_MGDP_dh"/>
    <property type="match status" value="1"/>
</dbReference>
<comment type="similarity">
    <text evidence="2 7">Belongs to the UDP-glucose/GDP-mannose dehydrogenase family.</text>
</comment>
<dbReference type="InterPro" id="IPR036291">
    <property type="entry name" value="NAD(P)-bd_dom_sf"/>
</dbReference>
<evidence type="ECO:0000256" key="9">
    <source>
        <dbReference type="PIRSR" id="PIRSR500134-2"/>
    </source>
</evidence>
<evidence type="ECO:0000256" key="8">
    <source>
        <dbReference type="PIRSR" id="PIRSR500134-1"/>
    </source>
</evidence>
<dbReference type="Gene3D" id="3.40.50.720">
    <property type="entry name" value="NAD(P)-binding Rossmann-like Domain"/>
    <property type="match status" value="2"/>
</dbReference>
<dbReference type="InterPro" id="IPR017476">
    <property type="entry name" value="UDP-Glc/GDP-Man"/>
</dbReference>
<organism evidence="12 13">
    <name type="scientific">Candidatus Komeilibacteria bacterium RIFCSPHIGHO2_01_FULL_52_14</name>
    <dbReference type="NCBI Taxonomy" id="1798549"/>
    <lineage>
        <taxon>Bacteria</taxon>
        <taxon>Candidatus Komeiliibacteriota</taxon>
    </lineage>
</organism>
<dbReference type="SUPFAM" id="SSF51735">
    <property type="entry name" value="NAD(P)-binding Rossmann-fold domains"/>
    <property type="match status" value="1"/>
</dbReference>
<dbReference type="SMART" id="SM00984">
    <property type="entry name" value="UDPG_MGDP_dh_C"/>
    <property type="match status" value="1"/>
</dbReference>
<sequence>MKVAVIGTGYVGLTVGACFAETGHEVICVDIDDRKIKGLKRGKLPIYEPGLGDLVERNTREKRLSFGTDTGDAIEWADVVFSAVGTPPDKDHRADVTAIKDVARQFGAHLNGYKIFVNKSTVPVGTGAVCRELIATEVRKRNAQHEFDVISNPEFLREGVAVADSLKPDRIVIGATSDRAVQVMKKLYLPIIEKGSLFFVTDSASAEIIKYASNALLATKISFMNEIAQLCERVGADITAVERGVGLDNRIGRRFLHAGIGFGGSCFPKDVDALAQTGRDNGYEFRIVRAVQEVNERQKVHLYEKLVQHIPAIDGSVVAVWGLAFKPKTDDMREAPSIGIIQKLLKAGARVQVFDPAAMDVAKKHYFPKIRYAKNPMEAVVGADALLLLTDWDEFRGVDFVEVKKRMRGTLIGDGRNIWQPEEVRAAGLVYFSIGRP</sequence>
<accession>A0A1G2BNH7</accession>
<evidence type="ECO:0000259" key="11">
    <source>
        <dbReference type="SMART" id="SM00984"/>
    </source>
</evidence>
<keyword evidence="4 7" id="KW-0560">Oxidoreductase</keyword>
<dbReference type="Proteomes" id="UP000177817">
    <property type="component" value="Unassembled WGS sequence"/>
</dbReference>
<dbReference type="Pfam" id="PF03720">
    <property type="entry name" value="UDPG_MGDP_dh_C"/>
    <property type="match status" value="1"/>
</dbReference>
<evidence type="ECO:0000256" key="7">
    <source>
        <dbReference type="PIRNR" id="PIRNR000124"/>
    </source>
</evidence>
<dbReference type="EMBL" id="MHKK01000022">
    <property type="protein sequence ID" value="OGY89890.1"/>
    <property type="molecule type" value="Genomic_DNA"/>
</dbReference>
<dbReference type="InterPro" id="IPR028357">
    <property type="entry name" value="UDPglc_DH_bac"/>
</dbReference>
<feature type="binding site" evidence="10">
    <location>
        <position position="30"/>
    </location>
    <ligand>
        <name>NAD(+)</name>
        <dbReference type="ChEBI" id="CHEBI:57540"/>
    </ligand>
</feature>
<evidence type="ECO:0000313" key="13">
    <source>
        <dbReference type="Proteomes" id="UP000177817"/>
    </source>
</evidence>
<dbReference type="Pfam" id="PF03721">
    <property type="entry name" value="UDPG_MGDP_dh_N"/>
    <property type="match status" value="1"/>
</dbReference>
<proteinExistence type="inferred from homology"/>
<dbReference type="UniPathway" id="UPA00038">
    <property type="reaction ID" value="UER00491"/>
</dbReference>
<keyword evidence="5 7" id="KW-0520">NAD</keyword>
<feature type="binding site" evidence="9">
    <location>
        <position position="263"/>
    </location>
    <ligand>
        <name>substrate</name>
    </ligand>
</feature>
<evidence type="ECO:0000313" key="12">
    <source>
        <dbReference type="EMBL" id="OGY89890.1"/>
    </source>
</evidence>
<evidence type="ECO:0000256" key="4">
    <source>
        <dbReference type="ARBA" id="ARBA00023002"/>
    </source>
</evidence>
<evidence type="ECO:0000256" key="2">
    <source>
        <dbReference type="ARBA" id="ARBA00006601"/>
    </source>
</evidence>
<feature type="domain" description="UDP-glucose/GDP-mannose dehydrogenase C-terminal" evidence="11">
    <location>
        <begin position="319"/>
        <end position="421"/>
    </location>
</feature>
<dbReference type="EC" id="1.1.1.22" evidence="3 7"/>
<dbReference type="InterPro" id="IPR014027">
    <property type="entry name" value="UDP-Glc/GDP-Man_DH_C"/>
</dbReference>
<name>A0A1G2BNH7_9BACT</name>
<feature type="binding site" evidence="9">
    <location>
        <begin position="155"/>
        <end position="158"/>
    </location>
    <ligand>
        <name>substrate</name>
    </ligand>
</feature>
<dbReference type="InterPro" id="IPR001732">
    <property type="entry name" value="UDP-Glc/GDP-Man_DH_N"/>
</dbReference>
<dbReference type="Gene3D" id="1.20.5.100">
    <property type="entry name" value="Cytochrome c1, transmembrane anchor, C-terminal"/>
    <property type="match status" value="1"/>
</dbReference>
<dbReference type="GO" id="GO:0003979">
    <property type="term" value="F:UDP-glucose 6-dehydrogenase activity"/>
    <property type="evidence" value="ECO:0007669"/>
    <property type="project" value="UniProtKB-EC"/>
</dbReference>
<dbReference type="SUPFAM" id="SSF48179">
    <property type="entry name" value="6-phosphogluconate dehydrogenase C-terminal domain-like"/>
    <property type="match status" value="1"/>
</dbReference>